<keyword evidence="1" id="KW-0677">Repeat</keyword>
<evidence type="ECO:0000313" key="8">
    <source>
        <dbReference type="EMBL" id="KAG8187847.1"/>
    </source>
</evidence>
<evidence type="ECO:0000256" key="2">
    <source>
        <dbReference type="ARBA" id="ARBA00023157"/>
    </source>
</evidence>
<dbReference type="InterPro" id="IPR013783">
    <property type="entry name" value="Ig-like_fold"/>
</dbReference>
<sequence length="376" mass="41939">MEEIILGKQLLLAIICGLLCIPPVAYSINLTSTTTFIQKGGGFELACQVAGLGMHLWYKDGKPIVPSAINKFHLESGRPFYDAEKSDYFTTMRLFVREASAIHSGDYKCNNAGIYSQRVVIVTEDLIKTNEDIPGVGKVLDPGEPLTLQCNTTDCKLCNVIWFKNGIQVHAIPGRISMHNKNNSMVINSATYNDSGMYVCALDRKHLDVALNASISVQSKIKLERFDNSAVVTEGSPLEIFCKAKGAPTPLIKWFIGDQEIFEDDDRIKLLDHEGLKKGKLLIEEADYDDRNHYTCEAYNQVDAVNTTVFIRVKGKLAALWPFLGICAEVAILGTIIFVYERKKSMNQCDEPDTALPSDNKHRDQKGKGQDVRQRK</sequence>
<dbReference type="InterPro" id="IPR036179">
    <property type="entry name" value="Ig-like_dom_sf"/>
</dbReference>
<evidence type="ECO:0000259" key="7">
    <source>
        <dbReference type="PROSITE" id="PS50835"/>
    </source>
</evidence>
<keyword evidence="6" id="KW-0732">Signal</keyword>
<keyword evidence="9" id="KW-1185">Reference proteome</keyword>
<dbReference type="PROSITE" id="PS50835">
    <property type="entry name" value="IG_LIKE"/>
    <property type="match status" value="3"/>
</dbReference>
<name>A0AAV6UVJ6_9ARAC</name>
<evidence type="ECO:0000313" key="9">
    <source>
        <dbReference type="Proteomes" id="UP000827092"/>
    </source>
</evidence>
<protein>
    <recommendedName>
        <fullName evidence="7">Ig-like domain-containing protein</fullName>
    </recommendedName>
</protein>
<dbReference type="InterPro" id="IPR003599">
    <property type="entry name" value="Ig_sub"/>
</dbReference>
<dbReference type="Gene3D" id="2.60.40.10">
    <property type="entry name" value="Immunoglobulins"/>
    <property type="match status" value="2"/>
</dbReference>
<keyword evidence="3" id="KW-0393">Immunoglobulin domain</keyword>
<dbReference type="AlphaFoldDB" id="A0AAV6UVJ6"/>
<evidence type="ECO:0000256" key="3">
    <source>
        <dbReference type="ARBA" id="ARBA00023319"/>
    </source>
</evidence>
<feature type="domain" description="Ig-like" evidence="7">
    <location>
        <begin position="219"/>
        <end position="312"/>
    </location>
</feature>
<feature type="chain" id="PRO_5044023370" description="Ig-like domain-containing protein" evidence="6">
    <location>
        <begin position="28"/>
        <end position="376"/>
    </location>
</feature>
<reference evidence="8 9" key="1">
    <citation type="journal article" date="2022" name="Nat. Ecol. Evol.">
        <title>A masculinizing supergene underlies an exaggerated male reproductive morph in a spider.</title>
        <authorList>
            <person name="Hendrickx F."/>
            <person name="De Corte Z."/>
            <person name="Sonet G."/>
            <person name="Van Belleghem S.M."/>
            <person name="Kostlbacher S."/>
            <person name="Vangestel C."/>
        </authorList>
    </citation>
    <scope>NUCLEOTIDE SEQUENCE [LARGE SCALE GENOMIC DNA]</scope>
    <source>
        <strain evidence="8">W744_W776</strain>
    </source>
</reference>
<keyword evidence="2" id="KW-1015">Disulfide bond</keyword>
<feature type="transmembrane region" description="Helical" evidence="5">
    <location>
        <begin position="319"/>
        <end position="340"/>
    </location>
</feature>
<dbReference type="InterPro" id="IPR007110">
    <property type="entry name" value="Ig-like_dom"/>
</dbReference>
<dbReference type="InterPro" id="IPR013098">
    <property type="entry name" value="Ig_I-set"/>
</dbReference>
<comment type="caution">
    <text evidence="8">The sequence shown here is derived from an EMBL/GenBank/DDBJ whole genome shotgun (WGS) entry which is preliminary data.</text>
</comment>
<gene>
    <name evidence="8" type="ORF">JTE90_001221</name>
</gene>
<dbReference type="Pfam" id="PF07679">
    <property type="entry name" value="I-set"/>
    <property type="match status" value="2"/>
</dbReference>
<dbReference type="PANTHER" id="PTHR13817">
    <property type="entry name" value="TITIN"/>
    <property type="match status" value="1"/>
</dbReference>
<dbReference type="InterPro" id="IPR050964">
    <property type="entry name" value="Striated_Muscle_Regulatory"/>
</dbReference>
<evidence type="ECO:0000256" key="4">
    <source>
        <dbReference type="SAM" id="MobiDB-lite"/>
    </source>
</evidence>
<feature type="domain" description="Ig-like" evidence="7">
    <location>
        <begin position="22"/>
        <end position="109"/>
    </location>
</feature>
<dbReference type="EMBL" id="JAFNEN010000258">
    <property type="protein sequence ID" value="KAG8187847.1"/>
    <property type="molecule type" value="Genomic_DNA"/>
</dbReference>
<dbReference type="SUPFAM" id="SSF48726">
    <property type="entry name" value="Immunoglobulin"/>
    <property type="match status" value="3"/>
</dbReference>
<feature type="region of interest" description="Disordered" evidence="4">
    <location>
        <begin position="349"/>
        <end position="376"/>
    </location>
</feature>
<feature type="domain" description="Ig-like" evidence="7">
    <location>
        <begin position="143"/>
        <end position="216"/>
    </location>
</feature>
<dbReference type="Proteomes" id="UP000827092">
    <property type="component" value="Unassembled WGS sequence"/>
</dbReference>
<dbReference type="SMART" id="SM00409">
    <property type="entry name" value="IG"/>
    <property type="match status" value="3"/>
</dbReference>
<feature type="compositionally biased region" description="Basic and acidic residues" evidence="4">
    <location>
        <begin position="359"/>
        <end position="376"/>
    </location>
</feature>
<evidence type="ECO:0000256" key="1">
    <source>
        <dbReference type="ARBA" id="ARBA00022737"/>
    </source>
</evidence>
<evidence type="ECO:0000256" key="5">
    <source>
        <dbReference type="SAM" id="Phobius"/>
    </source>
</evidence>
<keyword evidence="5" id="KW-1133">Transmembrane helix</keyword>
<keyword evidence="5" id="KW-0472">Membrane</keyword>
<keyword evidence="5" id="KW-0812">Transmembrane</keyword>
<dbReference type="PANTHER" id="PTHR13817:SF73">
    <property type="entry name" value="FIBRONECTIN TYPE-III DOMAIN-CONTAINING PROTEIN"/>
    <property type="match status" value="1"/>
</dbReference>
<dbReference type="SMART" id="SM00408">
    <property type="entry name" value="IGc2"/>
    <property type="match status" value="2"/>
</dbReference>
<proteinExistence type="predicted"/>
<accession>A0AAV6UVJ6</accession>
<dbReference type="FunFam" id="2.60.40.10:FF:000032">
    <property type="entry name" value="palladin isoform X1"/>
    <property type="match status" value="1"/>
</dbReference>
<feature type="signal peptide" evidence="6">
    <location>
        <begin position="1"/>
        <end position="27"/>
    </location>
</feature>
<dbReference type="InterPro" id="IPR003598">
    <property type="entry name" value="Ig_sub2"/>
</dbReference>
<organism evidence="8 9">
    <name type="scientific">Oedothorax gibbosus</name>
    <dbReference type="NCBI Taxonomy" id="931172"/>
    <lineage>
        <taxon>Eukaryota</taxon>
        <taxon>Metazoa</taxon>
        <taxon>Ecdysozoa</taxon>
        <taxon>Arthropoda</taxon>
        <taxon>Chelicerata</taxon>
        <taxon>Arachnida</taxon>
        <taxon>Araneae</taxon>
        <taxon>Araneomorphae</taxon>
        <taxon>Entelegynae</taxon>
        <taxon>Araneoidea</taxon>
        <taxon>Linyphiidae</taxon>
        <taxon>Erigoninae</taxon>
        <taxon>Oedothorax</taxon>
    </lineage>
</organism>
<evidence type="ECO:0000256" key="6">
    <source>
        <dbReference type="SAM" id="SignalP"/>
    </source>
</evidence>